<dbReference type="InterPro" id="IPR016181">
    <property type="entry name" value="Acyl_CoA_acyltransferase"/>
</dbReference>
<dbReference type="SUPFAM" id="SSF55729">
    <property type="entry name" value="Acyl-CoA N-acyltransferases (Nat)"/>
    <property type="match status" value="1"/>
</dbReference>
<dbReference type="STRING" id="1123231.SAMN02745189_01869"/>
<keyword evidence="2" id="KW-0808">Transferase</keyword>
<dbReference type="Pfam" id="PF00583">
    <property type="entry name" value="Acetyltransf_1"/>
    <property type="match status" value="1"/>
</dbReference>
<dbReference type="AlphaFoldDB" id="A0A1M7HIN3"/>
<gene>
    <name evidence="2" type="ORF">SAMN02745189_01869</name>
</gene>
<organism evidence="2 3">
    <name type="scientific">Lacicoccus alkaliphilus DSM 16010</name>
    <dbReference type="NCBI Taxonomy" id="1123231"/>
    <lineage>
        <taxon>Bacteria</taxon>
        <taxon>Bacillati</taxon>
        <taxon>Bacillota</taxon>
        <taxon>Bacilli</taxon>
        <taxon>Bacillales</taxon>
        <taxon>Salinicoccaceae</taxon>
        <taxon>Lacicoccus</taxon>
    </lineage>
</organism>
<name>A0A1M7HIN3_9BACL</name>
<dbReference type="Proteomes" id="UP000184206">
    <property type="component" value="Unassembled WGS sequence"/>
</dbReference>
<feature type="domain" description="N-acetyltransferase" evidence="1">
    <location>
        <begin position="6"/>
        <end position="160"/>
    </location>
</feature>
<evidence type="ECO:0000313" key="3">
    <source>
        <dbReference type="Proteomes" id="UP000184206"/>
    </source>
</evidence>
<reference evidence="2 3" key="1">
    <citation type="submission" date="2016-11" db="EMBL/GenBank/DDBJ databases">
        <authorList>
            <person name="Jaros S."/>
            <person name="Januszkiewicz K."/>
            <person name="Wedrychowicz H."/>
        </authorList>
    </citation>
    <scope>NUCLEOTIDE SEQUENCE [LARGE SCALE GENOMIC DNA]</scope>
    <source>
        <strain evidence="2 3">DSM 16010</strain>
    </source>
</reference>
<evidence type="ECO:0000313" key="2">
    <source>
        <dbReference type="EMBL" id="SHM28007.1"/>
    </source>
</evidence>
<accession>A0A1M7HIN3</accession>
<dbReference type="PROSITE" id="PS51186">
    <property type="entry name" value="GNAT"/>
    <property type="match status" value="1"/>
</dbReference>
<dbReference type="RefSeq" id="WP_072710308.1">
    <property type="nucleotide sequence ID" value="NZ_FRCF01000008.1"/>
</dbReference>
<sequence length="161" mass="17901">MTDKEVMLKFYDPSYLDDLKGYVLTEAHAHFSAHPLDVLDSCLHGPSRRMVLIIQEGVAGVFILQSGDVVRNYSDNTDALVMFSYSIDSRKQGRGIAGASFRKLDAFVKAHYERVDEVVLGVNVRNEAAKHVYKKAGFKDTGRSFIGPVGRQIIMSRCIGS</sequence>
<dbReference type="EMBL" id="FRCF01000008">
    <property type="protein sequence ID" value="SHM28007.1"/>
    <property type="molecule type" value="Genomic_DNA"/>
</dbReference>
<evidence type="ECO:0000259" key="1">
    <source>
        <dbReference type="PROSITE" id="PS51186"/>
    </source>
</evidence>
<keyword evidence="3" id="KW-1185">Reference proteome</keyword>
<dbReference type="Gene3D" id="3.40.630.30">
    <property type="match status" value="1"/>
</dbReference>
<dbReference type="GO" id="GO:0016747">
    <property type="term" value="F:acyltransferase activity, transferring groups other than amino-acyl groups"/>
    <property type="evidence" value="ECO:0007669"/>
    <property type="project" value="InterPro"/>
</dbReference>
<dbReference type="InterPro" id="IPR000182">
    <property type="entry name" value="GNAT_dom"/>
</dbReference>
<proteinExistence type="predicted"/>
<protein>
    <submittedName>
        <fullName evidence="2">Protein N-acetyltransferase, RimJ/RimL family</fullName>
    </submittedName>
</protein>